<name>A0ABU6QXD7_9FABA</name>
<comment type="caution">
    <text evidence="1">The sequence shown here is derived from an EMBL/GenBank/DDBJ whole genome shotgun (WGS) entry which is preliminary data.</text>
</comment>
<protein>
    <submittedName>
        <fullName evidence="1">Uncharacterized protein</fullName>
    </submittedName>
</protein>
<proteinExistence type="predicted"/>
<evidence type="ECO:0000313" key="2">
    <source>
        <dbReference type="Proteomes" id="UP001341840"/>
    </source>
</evidence>
<accession>A0ABU6QXD7</accession>
<gene>
    <name evidence="1" type="ORF">PIB30_103240</name>
</gene>
<sequence>MGVVNDEGLVKVLADAVMEERSEMVAQAGWWVGGIAMMLELGVASTLSSDDVDRRRNSVRELRLPPATAMVPKPKFVEDHLVDTGIGAGAAP</sequence>
<dbReference type="Proteomes" id="UP001341840">
    <property type="component" value="Unassembled WGS sequence"/>
</dbReference>
<dbReference type="EMBL" id="JASCZI010003318">
    <property type="protein sequence ID" value="MED6116762.1"/>
    <property type="molecule type" value="Genomic_DNA"/>
</dbReference>
<reference evidence="1 2" key="1">
    <citation type="journal article" date="2023" name="Plants (Basel)">
        <title>Bridging the Gap: Combining Genomics and Transcriptomics Approaches to Understand Stylosanthes scabra, an Orphan Legume from the Brazilian Caatinga.</title>
        <authorList>
            <person name="Ferreira-Neto J.R.C."/>
            <person name="da Silva M.D."/>
            <person name="Binneck E."/>
            <person name="de Melo N.F."/>
            <person name="da Silva R.H."/>
            <person name="de Melo A.L.T.M."/>
            <person name="Pandolfi V."/>
            <person name="Bustamante F.O."/>
            <person name="Brasileiro-Vidal A.C."/>
            <person name="Benko-Iseppon A.M."/>
        </authorList>
    </citation>
    <scope>NUCLEOTIDE SEQUENCE [LARGE SCALE GENOMIC DNA]</scope>
    <source>
        <tissue evidence="1">Leaves</tissue>
    </source>
</reference>
<keyword evidence="2" id="KW-1185">Reference proteome</keyword>
<organism evidence="1 2">
    <name type="scientific">Stylosanthes scabra</name>
    <dbReference type="NCBI Taxonomy" id="79078"/>
    <lineage>
        <taxon>Eukaryota</taxon>
        <taxon>Viridiplantae</taxon>
        <taxon>Streptophyta</taxon>
        <taxon>Embryophyta</taxon>
        <taxon>Tracheophyta</taxon>
        <taxon>Spermatophyta</taxon>
        <taxon>Magnoliopsida</taxon>
        <taxon>eudicotyledons</taxon>
        <taxon>Gunneridae</taxon>
        <taxon>Pentapetalae</taxon>
        <taxon>rosids</taxon>
        <taxon>fabids</taxon>
        <taxon>Fabales</taxon>
        <taxon>Fabaceae</taxon>
        <taxon>Papilionoideae</taxon>
        <taxon>50 kb inversion clade</taxon>
        <taxon>dalbergioids sensu lato</taxon>
        <taxon>Dalbergieae</taxon>
        <taxon>Pterocarpus clade</taxon>
        <taxon>Stylosanthes</taxon>
    </lineage>
</organism>
<evidence type="ECO:0000313" key="1">
    <source>
        <dbReference type="EMBL" id="MED6116762.1"/>
    </source>
</evidence>